<feature type="region of interest" description="Disordered" evidence="1">
    <location>
        <begin position="107"/>
        <end position="158"/>
    </location>
</feature>
<organism evidence="2 3">
    <name type="scientific">Microbacterium phage Mabodamaca</name>
    <dbReference type="NCBI Taxonomy" id="3078574"/>
    <lineage>
        <taxon>Viruses</taxon>
        <taxon>Duplodnaviria</taxon>
        <taxon>Heunggongvirae</taxon>
        <taxon>Uroviricota</taxon>
        <taxon>Caudoviricetes</taxon>
        <taxon>Casidaviridae</taxon>
        <taxon>Mabodamacavirus</taxon>
        <taxon>Mabodamacavirus mabodamaca</taxon>
    </lineage>
</organism>
<dbReference type="Proteomes" id="UP001305869">
    <property type="component" value="Segment"/>
</dbReference>
<reference evidence="2 3" key="1">
    <citation type="submission" date="2023-09" db="EMBL/GenBank/DDBJ databases">
        <authorList>
            <person name="Astacio K.C."/>
            <person name="Barreto J.C."/>
            <person name="Colon C.A."/>
            <person name="Dejesus A.I."/>
            <person name="Gragirenes D.A."/>
            <person name="Navarro A."/>
            <person name="Negron R.A."/>
            <person name="Nunez P.S."/>
            <person name="Ortiz C.A."/>
            <person name="Ortiz A.Y."/>
            <person name="Roman V.A."/>
            <person name="Sanchez M.A."/>
            <person name="Serrano K.M."/>
            <person name="Klyczek K."/>
            <person name="Ko C."/>
            <person name="Russell D.A."/>
            <person name="Jacobs-Sera D."/>
            <person name="Hatfull G.F."/>
        </authorList>
    </citation>
    <scope>NUCLEOTIDE SEQUENCE [LARGE SCALE GENOMIC DNA]</scope>
</reference>
<proteinExistence type="predicted"/>
<keyword evidence="3" id="KW-1185">Reference proteome</keyword>
<gene>
    <name evidence="2" type="primary">32</name>
    <name evidence="2" type="ORF">SEA_MABODAMACA_32</name>
</gene>
<dbReference type="EMBL" id="OR613467">
    <property type="protein sequence ID" value="WNT44350.1"/>
    <property type="molecule type" value="Genomic_DNA"/>
</dbReference>
<protein>
    <submittedName>
        <fullName evidence="2">Uncharacterized protein</fullName>
    </submittedName>
</protein>
<evidence type="ECO:0000313" key="2">
    <source>
        <dbReference type="EMBL" id="WNT44350.1"/>
    </source>
</evidence>
<evidence type="ECO:0000256" key="1">
    <source>
        <dbReference type="SAM" id="MobiDB-lite"/>
    </source>
</evidence>
<name>A0AA96NFV2_9CAUD</name>
<accession>A0AA96NFV2</accession>
<sequence>MTLGPWPRHDPTEAGGLFHIRVGTPEHPGGLLLVTTYEKESTVTEKTYDIARPTETGLYESEVLKDLVTIRVSHGGYAASAIVETTTATYETAILDFAYYAGEFGPFRKLDDETPEPPSGEPVAPKPAISDSTPAHEPEGAHEAELNGLQPPAEEVAA</sequence>
<evidence type="ECO:0000313" key="3">
    <source>
        <dbReference type="Proteomes" id="UP001305869"/>
    </source>
</evidence>
<feature type="compositionally biased region" description="Basic and acidic residues" evidence="1">
    <location>
        <begin position="134"/>
        <end position="145"/>
    </location>
</feature>